<feature type="compositionally biased region" description="Polar residues" evidence="1">
    <location>
        <begin position="62"/>
        <end position="72"/>
    </location>
</feature>
<gene>
    <name evidence="2" type="ORF">FIBSPDRAFT_902904</name>
</gene>
<evidence type="ECO:0000313" key="3">
    <source>
        <dbReference type="Proteomes" id="UP000076532"/>
    </source>
</evidence>
<reference evidence="2 3" key="1">
    <citation type="journal article" date="2016" name="Mol. Biol. Evol.">
        <title>Comparative Genomics of Early-Diverging Mushroom-Forming Fungi Provides Insights into the Origins of Lignocellulose Decay Capabilities.</title>
        <authorList>
            <person name="Nagy L.G."/>
            <person name="Riley R."/>
            <person name="Tritt A."/>
            <person name="Adam C."/>
            <person name="Daum C."/>
            <person name="Floudas D."/>
            <person name="Sun H."/>
            <person name="Yadav J.S."/>
            <person name="Pangilinan J."/>
            <person name="Larsson K.H."/>
            <person name="Matsuura K."/>
            <person name="Barry K."/>
            <person name="Labutti K."/>
            <person name="Kuo R."/>
            <person name="Ohm R.A."/>
            <person name="Bhattacharya S.S."/>
            <person name="Shirouzu T."/>
            <person name="Yoshinaga Y."/>
            <person name="Martin F.M."/>
            <person name="Grigoriev I.V."/>
            <person name="Hibbett D.S."/>
        </authorList>
    </citation>
    <scope>NUCLEOTIDE SEQUENCE [LARGE SCALE GENOMIC DNA]</scope>
    <source>
        <strain evidence="2 3">CBS 109695</strain>
    </source>
</reference>
<proteinExistence type="predicted"/>
<dbReference type="EMBL" id="KV417795">
    <property type="protein sequence ID" value="KZP06276.1"/>
    <property type="molecule type" value="Genomic_DNA"/>
</dbReference>
<dbReference type="Proteomes" id="UP000076532">
    <property type="component" value="Unassembled WGS sequence"/>
</dbReference>
<sequence>MATESKFGRLRDSILMNFKDLVTRINIVKAVHKNWYTSYTKLEEDAKKIFHRYTSMEHSEDSPPSTESNTLIPVTIDTPTRPKSPGNDGSVPDENVSGSDSDSERGDDEAELMAQRAFWKVVEEVDEPTLTRNNVEDIALDMDEDEYEGSEDEHNDESCNSDTGFDFQFFFQSTNSCLVGASHPCQNGAEVFQPFHQRVQKQMV</sequence>
<protein>
    <submittedName>
        <fullName evidence="2">Uncharacterized protein</fullName>
    </submittedName>
</protein>
<dbReference type="AlphaFoldDB" id="A0A167WMN2"/>
<evidence type="ECO:0000256" key="1">
    <source>
        <dbReference type="SAM" id="MobiDB-lite"/>
    </source>
</evidence>
<evidence type="ECO:0000313" key="2">
    <source>
        <dbReference type="EMBL" id="KZP06276.1"/>
    </source>
</evidence>
<accession>A0A167WMN2</accession>
<keyword evidence="3" id="KW-1185">Reference proteome</keyword>
<feature type="region of interest" description="Disordered" evidence="1">
    <location>
        <begin position="55"/>
        <end position="110"/>
    </location>
</feature>
<name>A0A167WMN2_9AGAM</name>
<organism evidence="2 3">
    <name type="scientific">Athelia psychrophila</name>
    <dbReference type="NCBI Taxonomy" id="1759441"/>
    <lineage>
        <taxon>Eukaryota</taxon>
        <taxon>Fungi</taxon>
        <taxon>Dikarya</taxon>
        <taxon>Basidiomycota</taxon>
        <taxon>Agaricomycotina</taxon>
        <taxon>Agaricomycetes</taxon>
        <taxon>Agaricomycetidae</taxon>
        <taxon>Atheliales</taxon>
        <taxon>Atheliaceae</taxon>
        <taxon>Athelia</taxon>
    </lineage>
</organism>